<name>A0A3N9UCF1_9BACI</name>
<keyword evidence="2" id="KW-1185">Reference proteome</keyword>
<comment type="caution">
    <text evidence="1">The sequence shown here is derived from an EMBL/GenBank/DDBJ whole genome shotgun (WGS) entry which is preliminary data.</text>
</comment>
<proteinExistence type="predicted"/>
<evidence type="ECO:0000313" key="1">
    <source>
        <dbReference type="EMBL" id="RQW73985.1"/>
    </source>
</evidence>
<reference evidence="1 2" key="1">
    <citation type="journal article" date="2013" name="J. Microbiol.">
        <title>Lysinibacillus chungkukjangi sp. nov., isolated from Chungkukjang, Korean fermented soybean food.</title>
        <authorList>
            <person name="Kim S.J."/>
            <person name="Jang Y.H."/>
            <person name="Hamada M."/>
            <person name="Ahn J.H."/>
            <person name="Weon H.Y."/>
            <person name="Suzuki K."/>
            <person name="Whang K.S."/>
            <person name="Kwon S.W."/>
        </authorList>
    </citation>
    <scope>NUCLEOTIDE SEQUENCE [LARGE SCALE GENOMIC DNA]</scope>
    <source>
        <strain evidence="1 2">MCCC 1A12701</strain>
    </source>
</reference>
<organism evidence="1 2">
    <name type="scientific">Lysinibacillus composti</name>
    <dbReference type="NCBI Taxonomy" id="720633"/>
    <lineage>
        <taxon>Bacteria</taxon>
        <taxon>Bacillati</taxon>
        <taxon>Bacillota</taxon>
        <taxon>Bacilli</taxon>
        <taxon>Bacillales</taxon>
        <taxon>Bacillaceae</taxon>
        <taxon>Lysinibacillus</taxon>
    </lineage>
</organism>
<dbReference type="Proteomes" id="UP000274033">
    <property type="component" value="Unassembled WGS sequence"/>
</dbReference>
<dbReference type="OrthoDB" id="2691481at2"/>
<gene>
    <name evidence="1" type="ORF">EBB45_13645</name>
</gene>
<protein>
    <submittedName>
        <fullName evidence="1">Uncharacterized protein</fullName>
    </submittedName>
</protein>
<dbReference type="RefSeq" id="WP_124765651.1">
    <property type="nucleotide sequence ID" value="NZ_JAFBDY010000013.1"/>
</dbReference>
<accession>A0A3N9UCF1</accession>
<dbReference type="EMBL" id="RRCT01000013">
    <property type="protein sequence ID" value="RQW73985.1"/>
    <property type="molecule type" value="Genomic_DNA"/>
</dbReference>
<evidence type="ECO:0000313" key="2">
    <source>
        <dbReference type="Proteomes" id="UP000274033"/>
    </source>
</evidence>
<sequence>MKSSASNEIKRGQAISFRVPSDTPDHLVKHLQKLKESERRNFSSKIAEFVMRGVSQSFSTERETITVPLPHKLSKAQRDWLKHEHSEALLGAILYQLLMDPVRATSLLASLNSNSIDINEALYLQEDIPNKEFPMEEVSEVDDYLQSVEETAVTEDTDFLEDDLDSFDWAQATQNQIIDAEEEPEPTIMEDDLDNLLGDFLKKMNK</sequence>
<dbReference type="AlphaFoldDB" id="A0A3N9UCF1"/>